<gene>
    <name evidence="1" type="ORF">HPB47_024747</name>
</gene>
<evidence type="ECO:0000313" key="1">
    <source>
        <dbReference type="EMBL" id="KAG0428227.1"/>
    </source>
</evidence>
<protein>
    <submittedName>
        <fullName evidence="1">Uncharacterized protein</fullName>
    </submittedName>
</protein>
<dbReference type="EMBL" id="JABSTQ010009550">
    <property type="protein sequence ID" value="KAG0428227.1"/>
    <property type="molecule type" value="Genomic_DNA"/>
</dbReference>
<proteinExistence type="predicted"/>
<sequence length="200" mass="22518">MERTEFAASFKKKPILVSEDVDDSSAAQRLGVDKSTIWGWRKSRARIFQAAPTRRAFYGLKRGRYPDLEKELAMFRAGSANLLDVPPNYAVGVRGTKEVRLHTTGNEKARRYPLCEPSSRLAAEKLGALAARRLFFFTLEGEETRGGEVRVRARCEEKRTHAQCTQLVERESGESNAQLSSADYNADAAGHRPEQEMLRI</sequence>
<reference evidence="1 2" key="1">
    <citation type="journal article" date="2020" name="Cell">
        <title>Large-Scale Comparative Analyses of Tick Genomes Elucidate Their Genetic Diversity and Vector Capacities.</title>
        <authorList>
            <consortium name="Tick Genome and Microbiome Consortium (TIGMIC)"/>
            <person name="Jia N."/>
            <person name="Wang J."/>
            <person name="Shi W."/>
            <person name="Du L."/>
            <person name="Sun Y."/>
            <person name="Zhan W."/>
            <person name="Jiang J.F."/>
            <person name="Wang Q."/>
            <person name="Zhang B."/>
            <person name="Ji P."/>
            <person name="Bell-Sakyi L."/>
            <person name="Cui X.M."/>
            <person name="Yuan T.T."/>
            <person name="Jiang B.G."/>
            <person name="Yang W.F."/>
            <person name="Lam T.T."/>
            <person name="Chang Q.C."/>
            <person name="Ding S.J."/>
            <person name="Wang X.J."/>
            <person name="Zhu J.G."/>
            <person name="Ruan X.D."/>
            <person name="Zhao L."/>
            <person name="Wei J.T."/>
            <person name="Ye R.Z."/>
            <person name="Que T.C."/>
            <person name="Du C.H."/>
            <person name="Zhou Y.H."/>
            <person name="Cheng J.X."/>
            <person name="Dai P.F."/>
            <person name="Guo W.B."/>
            <person name="Han X.H."/>
            <person name="Huang E.J."/>
            <person name="Li L.F."/>
            <person name="Wei W."/>
            <person name="Gao Y.C."/>
            <person name="Liu J.Z."/>
            <person name="Shao H.Z."/>
            <person name="Wang X."/>
            <person name="Wang C.C."/>
            <person name="Yang T.C."/>
            <person name="Huo Q.B."/>
            <person name="Li W."/>
            <person name="Chen H.Y."/>
            <person name="Chen S.E."/>
            <person name="Zhou L.G."/>
            <person name="Ni X.B."/>
            <person name="Tian J.H."/>
            <person name="Sheng Y."/>
            <person name="Liu T."/>
            <person name="Pan Y.S."/>
            <person name="Xia L.Y."/>
            <person name="Li J."/>
            <person name="Zhao F."/>
            <person name="Cao W.C."/>
        </authorList>
    </citation>
    <scope>NUCLEOTIDE SEQUENCE [LARGE SCALE GENOMIC DNA]</scope>
    <source>
        <strain evidence="1">Iper-2018</strain>
    </source>
</reference>
<accession>A0AC60Q653</accession>
<evidence type="ECO:0000313" key="2">
    <source>
        <dbReference type="Proteomes" id="UP000805193"/>
    </source>
</evidence>
<dbReference type="Proteomes" id="UP000805193">
    <property type="component" value="Unassembled WGS sequence"/>
</dbReference>
<name>A0AC60Q653_IXOPE</name>
<keyword evidence="2" id="KW-1185">Reference proteome</keyword>
<comment type="caution">
    <text evidence="1">The sequence shown here is derived from an EMBL/GenBank/DDBJ whole genome shotgun (WGS) entry which is preliminary data.</text>
</comment>
<organism evidence="1 2">
    <name type="scientific">Ixodes persulcatus</name>
    <name type="common">Taiga tick</name>
    <dbReference type="NCBI Taxonomy" id="34615"/>
    <lineage>
        <taxon>Eukaryota</taxon>
        <taxon>Metazoa</taxon>
        <taxon>Ecdysozoa</taxon>
        <taxon>Arthropoda</taxon>
        <taxon>Chelicerata</taxon>
        <taxon>Arachnida</taxon>
        <taxon>Acari</taxon>
        <taxon>Parasitiformes</taxon>
        <taxon>Ixodida</taxon>
        <taxon>Ixodoidea</taxon>
        <taxon>Ixodidae</taxon>
        <taxon>Ixodinae</taxon>
        <taxon>Ixodes</taxon>
    </lineage>
</organism>